<organism evidence="1 2">
    <name type="scientific">Duncaniella muris</name>
    <dbReference type="NCBI Taxonomy" id="2094150"/>
    <lineage>
        <taxon>Bacteria</taxon>
        <taxon>Pseudomonadati</taxon>
        <taxon>Bacteroidota</taxon>
        <taxon>Bacteroidia</taxon>
        <taxon>Bacteroidales</taxon>
        <taxon>Muribaculaceae</taxon>
        <taxon>Duncaniella</taxon>
    </lineage>
</organism>
<evidence type="ECO:0000313" key="2">
    <source>
        <dbReference type="Proteomes" id="UP000244905"/>
    </source>
</evidence>
<comment type="caution">
    <text evidence="1">The sequence shown here is derived from an EMBL/GenBank/DDBJ whole genome shotgun (WGS) entry which is preliminary data.</text>
</comment>
<dbReference type="Proteomes" id="UP000244905">
    <property type="component" value="Unassembled WGS sequence"/>
</dbReference>
<proteinExistence type="predicted"/>
<dbReference type="AlphaFoldDB" id="A0A2V1IK32"/>
<evidence type="ECO:0000313" key="1">
    <source>
        <dbReference type="EMBL" id="PWB01552.1"/>
    </source>
</evidence>
<reference evidence="2" key="1">
    <citation type="submission" date="2018-02" db="EMBL/GenBank/DDBJ databases">
        <authorList>
            <person name="Clavel T."/>
            <person name="Strowig T."/>
        </authorList>
    </citation>
    <scope>NUCLEOTIDE SEQUENCE [LARGE SCALE GENOMIC DNA]</scope>
    <source>
        <strain evidence="2">DSM 103720</strain>
    </source>
</reference>
<protein>
    <submittedName>
        <fullName evidence="1">Uncharacterized protein</fullName>
    </submittedName>
</protein>
<keyword evidence="2" id="KW-1185">Reference proteome</keyword>
<dbReference type="EMBL" id="PUEC01000020">
    <property type="protein sequence ID" value="PWB01552.1"/>
    <property type="molecule type" value="Genomic_DNA"/>
</dbReference>
<sequence length="78" mass="8890">MSMDKTLATLTFEFRRLSEKKPNDAVNEFKLNIVNKILAEANKELGRSPIEGFSQFNTDTLPTNSDVLFVLALYQDCF</sequence>
<name>A0A2V1IK32_9BACT</name>
<accession>A0A2V1IK32</accession>
<gene>
    <name evidence="1" type="ORF">C5O23_09305</name>
</gene>